<dbReference type="AlphaFoldDB" id="T1EPB1"/>
<proteinExistence type="predicted"/>
<dbReference type="KEGG" id="hro:HELRODRAFT_159687"/>
<dbReference type="RefSeq" id="XP_009009803.1">
    <property type="nucleotide sequence ID" value="XM_009011555.1"/>
</dbReference>
<dbReference type="EMBL" id="AMQM01000303">
    <property type="status" value="NOT_ANNOTATED_CDS"/>
    <property type="molecule type" value="Genomic_DNA"/>
</dbReference>
<keyword evidence="1" id="KW-0812">Transmembrane</keyword>
<dbReference type="Proteomes" id="UP000015101">
    <property type="component" value="Unassembled WGS sequence"/>
</dbReference>
<keyword evidence="1" id="KW-1133">Transmembrane helix</keyword>
<feature type="transmembrane region" description="Helical" evidence="1">
    <location>
        <begin position="71"/>
        <end position="92"/>
    </location>
</feature>
<reference evidence="3" key="3">
    <citation type="submission" date="2015-06" db="UniProtKB">
        <authorList>
            <consortium name="EnsemblMetazoa"/>
        </authorList>
    </citation>
    <scope>IDENTIFICATION</scope>
</reference>
<sequence>MKHEYQATLCEAVTMFKGIVHRLMRPFLEKIGTADVGDYHTKAIRNGLMTFALNLGFPEYVDWVKKTIRKVIRGSLVLVISTFFTIVFLRNINHYAVAYPKL</sequence>
<dbReference type="EMBL" id="KB095811">
    <property type="protein sequence ID" value="ESO13083.1"/>
    <property type="molecule type" value="Genomic_DNA"/>
</dbReference>
<gene>
    <name evidence="3" type="primary">20198411</name>
    <name evidence="2" type="ORF">HELRODRAFT_159687</name>
</gene>
<dbReference type="HOGENOM" id="CLU_2280387_0_0_1"/>
<keyword evidence="4" id="KW-1185">Reference proteome</keyword>
<reference evidence="2 4" key="2">
    <citation type="journal article" date="2013" name="Nature">
        <title>Insights into bilaterian evolution from three spiralian genomes.</title>
        <authorList>
            <person name="Simakov O."/>
            <person name="Marletaz F."/>
            <person name="Cho S.J."/>
            <person name="Edsinger-Gonzales E."/>
            <person name="Havlak P."/>
            <person name="Hellsten U."/>
            <person name="Kuo D.H."/>
            <person name="Larsson T."/>
            <person name="Lv J."/>
            <person name="Arendt D."/>
            <person name="Savage R."/>
            <person name="Osoegawa K."/>
            <person name="de Jong P."/>
            <person name="Grimwood J."/>
            <person name="Chapman J.A."/>
            <person name="Shapiro H."/>
            <person name="Aerts A."/>
            <person name="Otillar R.P."/>
            <person name="Terry A.Y."/>
            <person name="Boore J.L."/>
            <person name="Grigoriev I.V."/>
            <person name="Lindberg D.R."/>
            <person name="Seaver E.C."/>
            <person name="Weisblat D.A."/>
            <person name="Putnam N.H."/>
            <person name="Rokhsar D.S."/>
        </authorList>
    </citation>
    <scope>NUCLEOTIDE SEQUENCE</scope>
</reference>
<evidence type="ECO:0000256" key="1">
    <source>
        <dbReference type="SAM" id="Phobius"/>
    </source>
</evidence>
<keyword evidence="1" id="KW-0472">Membrane</keyword>
<dbReference type="GeneID" id="20198411"/>
<organism evidence="3 4">
    <name type="scientific">Helobdella robusta</name>
    <name type="common">Californian leech</name>
    <dbReference type="NCBI Taxonomy" id="6412"/>
    <lineage>
        <taxon>Eukaryota</taxon>
        <taxon>Metazoa</taxon>
        <taxon>Spiralia</taxon>
        <taxon>Lophotrochozoa</taxon>
        <taxon>Annelida</taxon>
        <taxon>Clitellata</taxon>
        <taxon>Hirudinea</taxon>
        <taxon>Rhynchobdellida</taxon>
        <taxon>Glossiphoniidae</taxon>
        <taxon>Helobdella</taxon>
    </lineage>
</organism>
<protein>
    <submittedName>
        <fullName evidence="2 3">Uncharacterized protein</fullName>
    </submittedName>
</protein>
<accession>T1EPB1</accession>
<dbReference type="InParanoid" id="T1EPB1"/>
<name>T1EPB1_HELRO</name>
<reference evidence="4" key="1">
    <citation type="submission" date="2012-12" db="EMBL/GenBank/DDBJ databases">
        <authorList>
            <person name="Hellsten U."/>
            <person name="Grimwood J."/>
            <person name="Chapman J.A."/>
            <person name="Shapiro H."/>
            <person name="Aerts A."/>
            <person name="Otillar R.P."/>
            <person name="Terry A.Y."/>
            <person name="Boore J.L."/>
            <person name="Simakov O."/>
            <person name="Marletaz F."/>
            <person name="Cho S.-J."/>
            <person name="Edsinger-Gonzales E."/>
            <person name="Havlak P."/>
            <person name="Kuo D.-H."/>
            <person name="Larsson T."/>
            <person name="Lv J."/>
            <person name="Arendt D."/>
            <person name="Savage R."/>
            <person name="Osoegawa K."/>
            <person name="de Jong P."/>
            <person name="Lindberg D.R."/>
            <person name="Seaver E.C."/>
            <person name="Weisblat D.A."/>
            <person name="Putnam N.H."/>
            <person name="Grigoriev I.V."/>
            <person name="Rokhsar D.S."/>
        </authorList>
    </citation>
    <scope>NUCLEOTIDE SEQUENCE</scope>
</reference>
<evidence type="ECO:0000313" key="4">
    <source>
        <dbReference type="Proteomes" id="UP000015101"/>
    </source>
</evidence>
<evidence type="ECO:0000313" key="2">
    <source>
        <dbReference type="EMBL" id="ESO13083.1"/>
    </source>
</evidence>
<dbReference type="CTD" id="20198411"/>
<dbReference type="EnsemblMetazoa" id="HelroT159687">
    <property type="protein sequence ID" value="HelroP159687"/>
    <property type="gene ID" value="HelroG159687"/>
</dbReference>
<evidence type="ECO:0000313" key="3">
    <source>
        <dbReference type="EnsemblMetazoa" id="HelroP159687"/>
    </source>
</evidence>